<name>A0ABQ3VL11_9CHLR</name>
<dbReference type="PRINTS" id="PR00111">
    <property type="entry name" value="ABHYDROLASE"/>
</dbReference>
<gene>
    <name evidence="3" type="ORF">KSZ_47910</name>
</gene>
<organism evidence="3 4">
    <name type="scientific">Dictyobacter formicarum</name>
    <dbReference type="NCBI Taxonomy" id="2778368"/>
    <lineage>
        <taxon>Bacteria</taxon>
        <taxon>Bacillati</taxon>
        <taxon>Chloroflexota</taxon>
        <taxon>Ktedonobacteria</taxon>
        <taxon>Ktedonobacterales</taxon>
        <taxon>Dictyobacteraceae</taxon>
        <taxon>Dictyobacter</taxon>
    </lineage>
</organism>
<dbReference type="Pfam" id="PF00561">
    <property type="entry name" value="Abhydrolase_1"/>
    <property type="match status" value="1"/>
</dbReference>
<dbReference type="GO" id="GO:0016787">
    <property type="term" value="F:hydrolase activity"/>
    <property type="evidence" value="ECO:0007669"/>
    <property type="project" value="UniProtKB-KW"/>
</dbReference>
<keyword evidence="4" id="KW-1185">Reference proteome</keyword>
<dbReference type="Proteomes" id="UP000635565">
    <property type="component" value="Unassembled WGS sequence"/>
</dbReference>
<dbReference type="PANTHER" id="PTHR43798">
    <property type="entry name" value="MONOACYLGLYCEROL LIPASE"/>
    <property type="match status" value="1"/>
</dbReference>
<reference evidence="3 4" key="1">
    <citation type="journal article" date="2021" name="Int. J. Syst. Evol. Microbiol.">
        <title>Reticulibacter mediterranei gen. nov., sp. nov., within the new family Reticulibacteraceae fam. nov., and Ktedonospora formicarum gen. nov., sp. nov., Ktedonobacter robiniae sp. nov., Dictyobacter formicarum sp. nov. and Dictyobacter arantiisoli sp. nov., belonging to the class Ktedonobacteria.</title>
        <authorList>
            <person name="Yabe S."/>
            <person name="Zheng Y."/>
            <person name="Wang C.M."/>
            <person name="Sakai Y."/>
            <person name="Abe K."/>
            <person name="Yokota A."/>
            <person name="Donadio S."/>
            <person name="Cavaletti L."/>
            <person name="Monciardini P."/>
        </authorList>
    </citation>
    <scope>NUCLEOTIDE SEQUENCE [LARGE SCALE GENOMIC DNA]</scope>
    <source>
        <strain evidence="3 4">SOSP1-9</strain>
    </source>
</reference>
<dbReference type="EMBL" id="BNJJ01000014">
    <property type="protein sequence ID" value="GHO86785.1"/>
    <property type="molecule type" value="Genomic_DNA"/>
</dbReference>
<comment type="caution">
    <text evidence="3">The sequence shown here is derived from an EMBL/GenBank/DDBJ whole genome shotgun (WGS) entry which is preliminary data.</text>
</comment>
<sequence>MGKQMQGKRWLLAGAAVAASTICYTMTYHSWRQKEISRLAAGSTLIDTRLGPIEYSLSGTGPVILIVHGSPGGYDMGQAFARLFGRPRFSYLAISRPGYLRTPLESAPSPEEQADLYAALLEKLNIERVSVLGISGGGPSAIQFALRHPERCNSLVMISGVTQHYSEQEIWQSYSPLKRIFRQIYSKIVAFDPVIYFILPFAGLQPAGAAAIDLVRTALLYNQRKRGYDNDMEQFERITRYPLKNINVPTFVVHGTSDDEVLFADAELLASQAPQAQLLVIPNGSHMAFYTHANIVMPALEEFLRRTIDAQASR</sequence>
<protein>
    <submittedName>
        <fullName evidence="3">Alpha/beta hydrolase</fullName>
    </submittedName>
</protein>
<keyword evidence="1 3" id="KW-0378">Hydrolase</keyword>
<evidence type="ECO:0000256" key="1">
    <source>
        <dbReference type="ARBA" id="ARBA00022801"/>
    </source>
</evidence>
<proteinExistence type="predicted"/>
<dbReference type="Gene3D" id="3.40.50.1820">
    <property type="entry name" value="alpha/beta hydrolase"/>
    <property type="match status" value="1"/>
</dbReference>
<dbReference type="InterPro" id="IPR050266">
    <property type="entry name" value="AB_hydrolase_sf"/>
</dbReference>
<dbReference type="InterPro" id="IPR000073">
    <property type="entry name" value="AB_hydrolase_1"/>
</dbReference>
<dbReference type="SUPFAM" id="SSF53474">
    <property type="entry name" value="alpha/beta-Hydrolases"/>
    <property type="match status" value="1"/>
</dbReference>
<accession>A0ABQ3VL11</accession>
<dbReference type="InterPro" id="IPR029058">
    <property type="entry name" value="AB_hydrolase_fold"/>
</dbReference>
<dbReference type="PANTHER" id="PTHR43798:SF31">
    <property type="entry name" value="AB HYDROLASE SUPERFAMILY PROTEIN YCLE"/>
    <property type="match status" value="1"/>
</dbReference>
<dbReference type="RefSeq" id="WP_201364399.1">
    <property type="nucleotide sequence ID" value="NZ_BNJJ01000014.1"/>
</dbReference>
<evidence type="ECO:0000313" key="4">
    <source>
        <dbReference type="Proteomes" id="UP000635565"/>
    </source>
</evidence>
<evidence type="ECO:0000313" key="3">
    <source>
        <dbReference type="EMBL" id="GHO86785.1"/>
    </source>
</evidence>
<evidence type="ECO:0000259" key="2">
    <source>
        <dbReference type="Pfam" id="PF00561"/>
    </source>
</evidence>
<feature type="domain" description="AB hydrolase-1" evidence="2">
    <location>
        <begin position="62"/>
        <end position="174"/>
    </location>
</feature>